<dbReference type="PANTHER" id="PTHR31263:SF44">
    <property type="entry name" value="OS04G0481200 PROTEIN"/>
    <property type="match status" value="1"/>
</dbReference>
<dbReference type="GO" id="GO:0000272">
    <property type="term" value="P:polysaccharide catabolic process"/>
    <property type="evidence" value="ECO:0007669"/>
    <property type="project" value="InterPro"/>
</dbReference>
<dbReference type="Gene3D" id="2.80.10.50">
    <property type="match status" value="1"/>
</dbReference>
<dbReference type="eggNOG" id="ENOG502QUKB">
    <property type="taxonomic scope" value="Eukaryota"/>
</dbReference>
<dbReference type="InterPro" id="IPR035992">
    <property type="entry name" value="Ricin_B-like_lectins"/>
</dbReference>
<keyword evidence="7" id="KW-1185">Reference proteome</keyword>
<keyword evidence="3 4" id="KW-0326">Glycosidase</keyword>
<gene>
    <name evidence="6" type="ordered locus">AALP_Aa1g144700</name>
</gene>
<dbReference type="AlphaFoldDB" id="A0A087HN77"/>
<dbReference type="SUPFAM" id="SSF51445">
    <property type="entry name" value="(Trans)glycosidases"/>
    <property type="match status" value="1"/>
</dbReference>
<evidence type="ECO:0000256" key="1">
    <source>
        <dbReference type="ARBA" id="ARBA00005641"/>
    </source>
</evidence>
<dbReference type="EMBL" id="CM002869">
    <property type="protein sequence ID" value="KFK43579.1"/>
    <property type="molecule type" value="Genomic_DNA"/>
</dbReference>
<dbReference type="Gene3D" id="3.20.20.80">
    <property type="entry name" value="Glycosidases"/>
    <property type="match status" value="1"/>
</dbReference>
<dbReference type="Pfam" id="PF00150">
    <property type="entry name" value="Cellulase"/>
    <property type="match status" value="1"/>
</dbReference>
<dbReference type="SUPFAM" id="SSF50370">
    <property type="entry name" value="Ricin B-like lectins"/>
    <property type="match status" value="1"/>
</dbReference>
<sequence length="646" mass="72207">MATKETKQLFCIFPFFCFFFSFIAQNTIPHMAYPLSTSSRWIVDENGQRIKLACANWPSHLQPVVAEGLSKQPVDALAKKIVEMGFNCVRLTWPLDLMTNETLANNVTVRQSFQSFGLNDDIVGFQTNNPSIIDLSLIEAFKMVVTTLGNNDVMVILDNHLTKPGWCCSNNDGNGFFGDRFFDPTVWTAALSKMAATFDGVSNVIGMSLRNELRGPKQNVNDWFKYMQQGAEAVHSANKNVLVILSGINFDTDLSFVRSRPVNLSFSKKLVFELHWIGNNGGFLLNKGFPLFLSEFGIDERGQNANDDHYFGCLTGWAAENDVDWSLWALTGSYYLRQGVVGLNEYYGALDTDWNSVRNSSFLQKLYLLQSSLQGPGPRIDAYNLVLHPLTGLCLVRSLNDKTMLTLGPCNSSEPWSYTKKTLKIKDQSLCLQSNGPKNRITMTRTSCSRPDSKWETISASRMHLASTTSNKTSLCLDVDATNNVVANACKCLSGLWERLPLCSLLALIPVMEMGSRLLERENRIGNPGQRLRSHFDLRKSDSANGESLSLIPGKTRIPYLDSHSLYSYTQEGVVSHTFDLPDSRLSITLSLCPNSHPAMAFFGSLISSDKDTKKEKPLKLPPINKDQMLKRFERTLVGRALLPEV</sequence>
<evidence type="ECO:0000313" key="7">
    <source>
        <dbReference type="Proteomes" id="UP000029120"/>
    </source>
</evidence>
<dbReference type="SMART" id="SM00458">
    <property type="entry name" value="RICIN"/>
    <property type="match status" value="1"/>
</dbReference>
<dbReference type="Proteomes" id="UP000029120">
    <property type="component" value="Chromosome 1"/>
</dbReference>
<proteinExistence type="inferred from homology"/>
<accession>A0A087HN77</accession>
<dbReference type="OMA" id="APCYKCT"/>
<evidence type="ECO:0000256" key="3">
    <source>
        <dbReference type="ARBA" id="ARBA00023295"/>
    </source>
</evidence>
<evidence type="ECO:0000313" key="6">
    <source>
        <dbReference type="EMBL" id="KFK43579.1"/>
    </source>
</evidence>
<dbReference type="GO" id="GO:0004553">
    <property type="term" value="F:hydrolase activity, hydrolyzing O-glycosyl compounds"/>
    <property type="evidence" value="ECO:0007669"/>
    <property type="project" value="InterPro"/>
</dbReference>
<evidence type="ECO:0000259" key="5">
    <source>
        <dbReference type="SMART" id="SM00458"/>
    </source>
</evidence>
<dbReference type="InterPro" id="IPR017853">
    <property type="entry name" value="GH"/>
</dbReference>
<dbReference type="InterPro" id="IPR000772">
    <property type="entry name" value="Ricin_B_lectin"/>
</dbReference>
<keyword evidence="2 4" id="KW-0378">Hydrolase</keyword>
<dbReference type="OrthoDB" id="442731at2759"/>
<feature type="domain" description="Ricin B lectin" evidence="5">
    <location>
        <begin position="381"/>
        <end position="500"/>
    </location>
</feature>
<dbReference type="InterPro" id="IPR001547">
    <property type="entry name" value="Glyco_hydro_5"/>
</dbReference>
<dbReference type="Pfam" id="PF00652">
    <property type="entry name" value="Ricin_B_lectin"/>
    <property type="match status" value="1"/>
</dbReference>
<dbReference type="Gramene" id="KFK43579">
    <property type="protein sequence ID" value="KFK43579"/>
    <property type="gene ID" value="AALP_AA1G144700"/>
</dbReference>
<reference evidence="7" key="1">
    <citation type="journal article" date="2015" name="Nat. Plants">
        <title>Genome expansion of Arabis alpina linked with retrotransposition and reduced symmetric DNA methylation.</title>
        <authorList>
            <person name="Willing E.M."/>
            <person name="Rawat V."/>
            <person name="Mandakova T."/>
            <person name="Maumus F."/>
            <person name="James G.V."/>
            <person name="Nordstroem K.J."/>
            <person name="Becker C."/>
            <person name="Warthmann N."/>
            <person name="Chica C."/>
            <person name="Szarzynska B."/>
            <person name="Zytnicki M."/>
            <person name="Albani M.C."/>
            <person name="Kiefer C."/>
            <person name="Bergonzi S."/>
            <person name="Castaings L."/>
            <person name="Mateos J.L."/>
            <person name="Berns M.C."/>
            <person name="Bujdoso N."/>
            <person name="Piofczyk T."/>
            <person name="de Lorenzo L."/>
            <person name="Barrero-Sicilia C."/>
            <person name="Mateos I."/>
            <person name="Piednoel M."/>
            <person name="Hagmann J."/>
            <person name="Chen-Min-Tao R."/>
            <person name="Iglesias-Fernandez R."/>
            <person name="Schuster S.C."/>
            <person name="Alonso-Blanco C."/>
            <person name="Roudier F."/>
            <person name="Carbonero P."/>
            <person name="Paz-Ares J."/>
            <person name="Davis S.J."/>
            <person name="Pecinka A."/>
            <person name="Quesneville H."/>
            <person name="Colot V."/>
            <person name="Lysak M.A."/>
            <person name="Weigel D."/>
            <person name="Coupland G."/>
            <person name="Schneeberger K."/>
        </authorList>
    </citation>
    <scope>NUCLEOTIDE SEQUENCE [LARGE SCALE GENOMIC DNA]</scope>
    <source>
        <strain evidence="7">cv. Pajares</strain>
    </source>
</reference>
<evidence type="ECO:0000256" key="4">
    <source>
        <dbReference type="RuleBase" id="RU361153"/>
    </source>
</evidence>
<protein>
    <recommendedName>
        <fullName evidence="5">Ricin B lectin domain-containing protein</fullName>
    </recommendedName>
</protein>
<organism evidence="6 7">
    <name type="scientific">Arabis alpina</name>
    <name type="common">Alpine rock-cress</name>
    <dbReference type="NCBI Taxonomy" id="50452"/>
    <lineage>
        <taxon>Eukaryota</taxon>
        <taxon>Viridiplantae</taxon>
        <taxon>Streptophyta</taxon>
        <taxon>Embryophyta</taxon>
        <taxon>Tracheophyta</taxon>
        <taxon>Spermatophyta</taxon>
        <taxon>Magnoliopsida</taxon>
        <taxon>eudicotyledons</taxon>
        <taxon>Gunneridae</taxon>
        <taxon>Pentapetalae</taxon>
        <taxon>rosids</taxon>
        <taxon>malvids</taxon>
        <taxon>Brassicales</taxon>
        <taxon>Brassicaceae</taxon>
        <taxon>Arabideae</taxon>
        <taxon>Arabis</taxon>
    </lineage>
</organism>
<dbReference type="PANTHER" id="PTHR31263">
    <property type="entry name" value="CELLULASE FAMILY PROTEIN (AFU_ORTHOLOGUE AFUA_5G14560)"/>
    <property type="match status" value="1"/>
</dbReference>
<name>A0A087HN77_ARAAL</name>
<evidence type="ECO:0000256" key="2">
    <source>
        <dbReference type="ARBA" id="ARBA00022801"/>
    </source>
</evidence>
<comment type="similarity">
    <text evidence="1 4">Belongs to the glycosyl hydrolase 5 (cellulase A) family.</text>
</comment>